<protein>
    <recommendedName>
        <fullName evidence="10">Nuclear receptor subfamily 2 group B member 4</fullName>
    </recommendedName>
</protein>
<proteinExistence type="evidence at transcript level"/>
<dbReference type="FunFam" id="3.30.50.10:FF:000005">
    <property type="entry name" value="Retinoic acid receptor RXR-alpha"/>
    <property type="match status" value="1"/>
</dbReference>
<dbReference type="InterPro" id="IPR000003">
    <property type="entry name" value="Retinoid-X_rcpt/HNF4"/>
</dbReference>
<reference evidence="15" key="2">
    <citation type="submission" date="2016-08" db="EMBL/GenBank/DDBJ databases">
        <authorList>
            <person name="Seilhamer J.J."/>
        </authorList>
    </citation>
    <scope>NUCLEOTIDE SEQUENCE</scope>
</reference>
<dbReference type="InterPro" id="IPR000536">
    <property type="entry name" value="Nucl_hrmn_rcpt_lig-bd"/>
</dbReference>
<evidence type="ECO:0000259" key="14">
    <source>
        <dbReference type="PROSITE" id="PS51843"/>
    </source>
</evidence>
<dbReference type="SUPFAM" id="SSF48508">
    <property type="entry name" value="Nuclear receptor ligand-binding domain"/>
    <property type="match status" value="1"/>
</dbReference>
<evidence type="ECO:0000256" key="5">
    <source>
        <dbReference type="ARBA" id="ARBA00023015"/>
    </source>
</evidence>
<keyword evidence="3 11" id="KW-0863">Zinc-finger</keyword>
<dbReference type="PRINTS" id="PR00047">
    <property type="entry name" value="STROIDFINGER"/>
</dbReference>
<dbReference type="Pfam" id="PF00104">
    <property type="entry name" value="Hormone_recep"/>
    <property type="match status" value="1"/>
</dbReference>
<evidence type="ECO:0000256" key="1">
    <source>
        <dbReference type="ARBA" id="ARBA00006421"/>
    </source>
</evidence>
<dbReference type="GO" id="GO:0043565">
    <property type="term" value="F:sequence-specific DNA binding"/>
    <property type="evidence" value="ECO:0007669"/>
    <property type="project" value="InterPro"/>
</dbReference>
<dbReference type="EMBL" id="KX789414">
    <property type="protein sequence ID" value="APG80612.1"/>
    <property type="molecule type" value="mRNA"/>
</dbReference>
<dbReference type="PROSITE" id="PS51030">
    <property type="entry name" value="NUCLEAR_REC_DBD_2"/>
    <property type="match status" value="1"/>
</dbReference>
<organism evidence="15">
    <name type="scientific">Paracyclopina nana</name>
    <name type="common">Marine copepod</name>
    <dbReference type="NCBI Taxonomy" id="565004"/>
    <lineage>
        <taxon>Eukaryota</taxon>
        <taxon>Metazoa</taxon>
        <taxon>Ecdysozoa</taxon>
        <taxon>Arthropoda</taxon>
        <taxon>Crustacea</taxon>
        <taxon>Multicrustacea</taxon>
        <taxon>Hexanauplia</taxon>
        <taxon>Copepoda</taxon>
        <taxon>Cyclopoida</taxon>
        <taxon>Cyclopettidae</taxon>
        <taxon>Paracyclopina</taxon>
    </lineage>
</organism>
<dbReference type="PRINTS" id="PR00398">
    <property type="entry name" value="STRDHORMONER"/>
</dbReference>
<dbReference type="Gene3D" id="1.10.565.10">
    <property type="entry name" value="Retinoid X Receptor"/>
    <property type="match status" value="1"/>
</dbReference>
<dbReference type="PANTHER" id="PTHR24083">
    <property type="entry name" value="NUCLEAR HORMONE RECEPTOR"/>
    <property type="match status" value="1"/>
</dbReference>
<keyword evidence="7 11" id="KW-0804">Transcription</keyword>
<dbReference type="Pfam" id="PF00105">
    <property type="entry name" value="zf-C4"/>
    <property type="match status" value="1"/>
</dbReference>
<dbReference type="InterPro" id="IPR001628">
    <property type="entry name" value="Znf_hrmn_rcpt"/>
</dbReference>
<dbReference type="PROSITE" id="PS51843">
    <property type="entry name" value="NR_LBD"/>
    <property type="match status" value="1"/>
</dbReference>
<dbReference type="PROSITE" id="PS00031">
    <property type="entry name" value="NUCLEAR_REC_DBD_1"/>
    <property type="match status" value="1"/>
</dbReference>
<evidence type="ECO:0000256" key="8">
    <source>
        <dbReference type="ARBA" id="ARBA00023170"/>
    </source>
</evidence>
<dbReference type="CDD" id="cd06956">
    <property type="entry name" value="NR_DBD_RXR"/>
    <property type="match status" value="1"/>
</dbReference>
<feature type="domain" description="NR LBD" evidence="14">
    <location>
        <begin position="194"/>
        <end position="418"/>
    </location>
</feature>
<feature type="region of interest" description="Disordered" evidence="12">
    <location>
        <begin position="1"/>
        <end position="67"/>
    </location>
</feature>
<keyword evidence="5 11" id="KW-0805">Transcription regulation</keyword>
<evidence type="ECO:0000256" key="3">
    <source>
        <dbReference type="ARBA" id="ARBA00022771"/>
    </source>
</evidence>
<comment type="subcellular location">
    <subcellularLocation>
        <location evidence="11">Nucleus</location>
    </subcellularLocation>
</comment>
<evidence type="ECO:0000256" key="4">
    <source>
        <dbReference type="ARBA" id="ARBA00022833"/>
    </source>
</evidence>
<evidence type="ECO:0000256" key="12">
    <source>
        <dbReference type="SAM" id="MobiDB-lite"/>
    </source>
</evidence>
<dbReference type="InterPro" id="IPR050274">
    <property type="entry name" value="Nuclear_hormone_rcpt_NR2"/>
</dbReference>
<keyword evidence="9 11" id="KW-0539">Nucleus</keyword>
<keyword evidence="8 11" id="KW-0675">Receptor</keyword>
<evidence type="ECO:0000256" key="7">
    <source>
        <dbReference type="ARBA" id="ARBA00023163"/>
    </source>
</evidence>
<evidence type="ECO:0000259" key="13">
    <source>
        <dbReference type="PROSITE" id="PS51030"/>
    </source>
</evidence>
<dbReference type="InterPro" id="IPR013088">
    <property type="entry name" value="Znf_NHR/GATA"/>
</dbReference>
<keyword evidence="4 11" id="KW-0862">Zinc</keyword>
<comment type="similarity">
    <text evidence="1">Belongs to the nuclear hormone receptor family. NR2 subfamily.</text>
</comment>
<feature type="region of interest" description="Disordered" evidence="12">
    <location>
        <begin position="202"/>
        <end position="223"/>
    </location>
</feature>
<feature type="domain" description="Nuclear receptor" evidence="13">
    <location>
        <begin position="74"/>
        <end position="149"/>
    </location>
</feature>
<dbReference type="GO" id="GO:0008270">
    <property type="term" value="F:zinc ion binding"/>
    <property type="evidence" value="ECO:0007669"/>
    <property type="project" value="UniProtKB-KW"/>
</dbReference>
<dbReference type="SMART" id="SM00430">
    <property type="entry name" value="HOLI"/>
    <property type="match status" value="1"/>
</dbReference>
<evidence type="ECO:0000256" key="2">
    <source>
        <dbReference type="ARBA" id="ARBA00022723"/>
    </source>
</evidence>
<dbReference type="GO" id="GO:0005634">
    <property type="term" value="C:nucleus"/>
    <property type="evidence" value="ECO:0007669"/>
    <property type="project" value="UniProtKB-SubCell"/>
</dbReference>
<dbReference type="Gene3D" id="3.30.50.10">
    <property type="entry name" value="Erythroid Transcription Factor GATA-1, subunit A"/>
    <property type="match status" value="1"/>
</dbReference>
<dbReference type="SMART" id="SM00399">
    <property type="entry name" value="ZnF_C4"/>
    <property type="match status" value="1"/>
</dbReference>
<dbReference type="GO" id="GO:0003707">
    <property type="term" value="F:nuclear steroid receptor activity"/>
    <property type="evidence" value="ECO:0007669"/>
    <property type="project" value="InterPro"/>
</dbReference>
<evidence type="ECO:0000256" key="11">
    <source>
        <dbReference type="RuleBase" id="RU004334"/>
    </source>
</evidence>
<evidence type="ECO:0000256" key="10">
    <source>
        <dbReference type="ARBA" id="ARBA00078913"/>
    </source>
</evidence>
<keyword evidence="2 11" id="KW-0479">Metal-binding</keyword>
<dbReference type="InterPro" id="IPR035500">
    <property type="entry name" value="NHR-like_dom_sf"/>
</dbReference>
<dbReference type="SUPFAM" id="SSF57716">
    <property type="entry name" value="Glucocorticoid receptor-like (DNA-binding domain)"/>
    <property type="match status" value="1"/>
</dbReference>
<dbReference type="InterPro" id="IPR001723">
    <property type="entry name" value="Nuclear_hrmn_rcpt"/>
</dbReference>
<reference evidence="15" key="1">
    <citation type="journal article" date="2016" name="Comp. Biochem. Physiol. C Toxicol. Pharmacol.">
        <title>Ecdysone receptor (EcR) and ultraspiracle (USP) genes from the cyclopoid copepod Paracyclopina nana: Identification and expression in response to water accommodated fractions (WAFs).</title>
        <authorList>
            <person name="Puthumana J."/>
            <person name="Lee M.C."/>
            <person name="Han J."/>
            <person name="Kim H.S."/>
            <person name="Hwang D.S."/>
            <person name="Lee J.S."/>
        </authorList>
    </citation>
    <scope>NUCLEOTIDE SEQUENCE</scope>
</reference>
<feature type="compositionally biased region" description="Polar residues" evidence="12">
    <location>
        <begin position="157"/>
        <end position="167"/>
    </location>
</feature>
<evidence type="ECO:0000256" key="6">
    <source>
        <dbReference type="ARBA" id="ARBA00023125"/>
    </source>
</evidence>
<dbReference type="AlphaFoldDB" id="A0A1L3KS13"/>
<dbReference type="PRINTS" id="PR00545">
    <property type="entry name" value="RETINOIDXR"/>
</dbReference>
<name>A0A1L3KS13_PARNA</name>
<evidence type="ECO:0000256" key="9">
    <source>
        <dbReference type="ARBA" id="ARBA00023242"/>
    </source>
</evidence>
<accession>A0A1L3KS13</accession>
<keyword evidence="6 11" id="KW-0238">DNA-binding</keyword>
<evidence type="ECO:0000313" key="15">
    <source>
        <dbReference type="EMBL" id="APG80612.1"/>
    </source>
</evidence>
<sequence>MDGYMEVDPSSGGPGGYDDQPNSPAEQKPDPMALMRGYSPGGSPGSTMTAGSPGGLVRSSSPNYPPNHPLANSKHLCTICGDKASGKHYGVYSCEGCKGFFKRTVRKELSYACRENRNCIIDKRQRNRCQYCRYMKCLQTGMKREAVQEERSRGKESTGSAGGQVSTGAKELGQVANGIKEELPETTCTNSDMPLDRILESQVKSEKAGENPGAHPAHQAFNATGGDPNSSIFAQIVEFAKNLPLFPDLSLDTQITLIKSGWNELMILGAAYRSMSLNEEGILMGQGKIITMEDAHRAGLGEIFDRVLIELVGKMEEMKMEKCELACLRAIVLFNPDAPGLTNDASNQVETLREKVYATLEEHCRTRHEKDTSRFAKLLLRLPALRSIGLKCAEHHFFFKLVREDRTMFEMDDGNSAMETFIKNFLEE</sequence>
<feature type="region of interest" description="Disordered" evidence="12">
    <location>
        <begin position="148"/>
        <end position="167"/>
    </location>
</feature>